<comment type="caution">
    <text evidence="2">The sequence shown here is derived from an EMBL/GenBank/DDBJ whole genome shotgun (WGS) entry which is preliminary data.</text>
</comment>
<dbReference type="InterPro" id="IPR043714">
    <property type="entry name" value="DUF5655"/>
</dbReference>
<accession>A0ABR7NF34</accession>
<sequence length="124" mass="14786">MELNELLFFDRMPRMLPVYETLRNELAQRYPQMKITVGKTQISFRSRYIFAMASLPVRRIRGCPDEFLLVSFGLSHRLEDERILRAVEPYPNRWTHHVVVTGSGEIDSRLMRWLEEAHQFSMTK</sequence>
<dbReference type="EMBL" id="JACRTB010000002">
    <property type="protein sequence ID" value="MBC8575021.1"/>
    <property type="molecule type" value="Genomic_DNA"/>
</dbReference>
<feature type="domain" description="DUF5655" evidence="1">
    <location>
        <begin position="14"/>
        <end position="121"/>
    </location>
</feature>
<dbReference type="Pfam" id="PF18899">
    <property type="entry name" value="DUF5655"/>
    <property type="match status" value="1"/>
</dbReference>
<dbReference type="RefSeq" id="WP_262398712.1">
    <property type="nucleotide sequence ID" value="NZ_JACRTB010000002.1"/>
</dbReference>
<name>A0ABR7NF34_9FIRM</name>
<evidence type="ECO:0000313" key="3">
    <source>
        <dbReference type="Proteomes" id="UP000658131"/>
    </source>
</evidence>
<evidence type="ECO:0000313" key="2">
    <source>
        <dbReference type="EMBL" id="MBC8575021.1"/>
    </source>
</evidence>
<proteinExistence type="predicted"/>
<protein>
    <recommendedName>
        <fullName evidence="1">DUF5655 domain-containing protein</fullName>
    </recommendedName>
</protein>
<evidence type="ECO:0000259" key="1">
    <source>
        <dbReference type="Pfam" id="PF18899"/>
    </source>
</evidence>
<dbReference type="Proteomes" id="UP000658131">
    <property type="component" value="Unassembled WGS sequence"/>
</dbReference>
<reference evidence="2 3" key="1">
    <citation type="submission" date="2020-08" db="EMBL/GenBank/DDBJ databases">
        <title>Genome public.</title>
        <authorList>
            <person name="Liu C."/>
            <person name="Sun Q."/>
        </authorList>
    </citation>
    <scope>NUCLEOTIDE SEQUENCE [LARGE SCALE GENOMIC DNA]</scope>
    <source>
        <strain evidence="2 3">BX1</strain>
    </source>
</reference>
<keyword evidence="3" id="KW-1185">Reference proteome</keyword>
<gene>
    <name evidence="2" type="ORF">H8717_01150</name>
</gene>
<organism evidence="2 3">
    <name type="scientific">Yanshouia hominis</name>
    <dbReference type="NCBI Taxonomy" id="2763673"/>
    <lineage>
        <taxon>Bacteria</taxon>
        <taxon>Bacillati</taxon>
        <taxon>Bacillota</taxon>
        <taxon>Clostridia</taxon>
        <taxon>Eubacteriales</taxon>
        <taxon>Oscillospiraceae</taxon>
        <taxon>Yanshouia</taxon>
    </lineage>
</organism>